<organism evidence="6">
    <name type="scientific">Chromera velia CCMP2878</name>
    <dbReference type="NCBI Taxonomy" id="1169474"/>
    <lineage>
        <taxon>Eukaryota</taxon>
        <taxon>Sar</taxon>
        <taxon>Alveolata</taxon>
        <taxon>Colpodellida</taxon>
        <taxon>Chromeraceae</taxon>
        <taxon>Chromera</taxon>
    </lineage>
</organism>
<dbReference type="AlphaFoldDB" id="A0A0G4GC98"/>
<feature type="compositionally biased region" description="Basic and acidic residues" evidence="2">
    <location>
        <begin position="43"/>
        <end position="53"/>
    </location>
</feature>
<dbReference type="NCBIfam" id="NF008773">
    <property type="entry name" value="PRK11814.1"/>
    <property type="match status" value="1"/>
</dbReference>
<dbReference type="InterPro" id="IPR000825">
    <property type="entry name" value="SUF_FeS_clus_asmbl_SufBD_core"/>
</dbReference>
<evidence type="ECO:0008006" key="7">
    <source>
        <dbReference type="Google" id="ProtNLM"/>
    </source>
</evidence>
<name>A0A0G4GC98_9ALVE</name>
<dbReference type="EMBL" id="CDMZ01001081">
    <property type="protein sequence ID" value="CEM26868.1"/>
    <property type="molecule type" value="Genomic_DNA"/>
</dbReference>
<proteinExistence type="inferred from homology"/>
<dbReference type="GO" id="GO:0016226">
    <property type="term" value="P:iron-sulfur cluster assembly"/>
    <property type="evidence" value="ECO:0007669"/>
    <property type="project" value="InterPro"/>
</dbReference>
<dbReference type="SUPFAM" id="SSF101960">
    <property type="entry name" value="Stabilizer of iron transporter SufD"/>
    <property type="match status" value="1"/>
</dbReference>
<feature type="region of interest" description="Disordered" evidence="2">
    <location>
        <begin position="24"/>
        <end position="63"/>
    </location>
</feature>
<comment type="similarity">
    <text evidence="1">Belongs to the iron-sulfur cluster assembly SufBD family.</text>
</comment>
<dbReference type="InterPro" id="IPR037284">
    <property type="entry name" value="SUF_FeS_clus_asmbl_SufBD_sf"/>
</dbReference>
<evidence type="ECO:0000259" key="5">
    <source>
        <dbReference type="Pfam" id="PF19295"/>
    </source>
</evidence>
<feature type="chain" id="PRO_5005189986" description="Fe-S cluster assembly protein SufB" evidence="3">
    <location>
        <begin position="19"/>
        <end position="566"/>
    </location>
</feature>
<evidence type="ECO:0000256" key="1">
    <source>
        <dbReference type="ARBA" id="ARBA00043967"/>
    </source>
</evidence>
<evidence type="ECO:0000256" key="3">
    <source>
        <dbReference type="SAM" id="SignalP"/>
    </source>
</evidence>
<dbReference type="VEuPathDB" id="CryptoDB:Cvel_4495"/>
<sequence>MLFLGLASGFALLTGSEAFRLVPSRSSEGGREGRLFKRGVSRAGDRDRHDDVPSRLFEAPPSSTSTLEIEPRAIPKEVSVEDKFFSAANRAYQYGFTSKIESTSLPPGLDEEKLRQLSAIKEEPQWMLDWRLKAYMRWKKMKEPQWAHVYYPPVNYDTMSYYSAPKNLPKHASLDEVDPDLLATFEKLGIPLNEQKRLANVAVDAVFDSVSIATTFKEELSKEGIIFCSISEAIDKYPDLIRKYMGSVVPQEDNYFTALNSAVFSDGTFVYVPPDTQCPMDLSTYFRINDQESGQFERTLIVADRNSSVSYLEGCTAPAFSSHQLHAAVVELVALDDAKIKYSTVQNWYAGDEKGKGGIYNFVTKRGRALGKNSKISWTQVEAGSAITWKYPSCVLEGEGSTGEFYSVALTNGRMQADTGTKMVHVGPKTKSRIISKGISADESVNTYRGLVQVGPRAVGAKSYTRCDSMLIGSNSKANTFPVVQSTDPKDPDGLDAGAVSLEHEATTSKVKEDVIFYLQQRGLSENEVVSLITTGFVGDVLNNLPMEFAMEADQLLSVKLSNPVG</sequence>
<evidence type="ECO:0000256" key="2">
    <source>
        <dbReference type="SAM" id="MobiDB-lite"/>
    </source>
</evidence>
<dbReference type="InterPro" id="IPR055346">
    <property type="entry name" value="Fe-S_cluster_assembly_SufBD"/>
</dbReference>
<dbReference type="PANTHER" id="PTHR30508:SF1">
    <property type="entry name" value="UPF0051 PROTEIN ABCI8, CHLOROPLASTIC-RELATED"/>
    <property type="match status" value="1"/>
</dbReference>
<feature type="signal peptide" evidence="3">
    <location>
        <begin position="1"/>
        <end position="18"/>
    </location>
</feature>
<gene>
    <name evidence="6" type="ORF">Cvel_4495</name>
</gene>
<evidence type="ECO:0000259" key="4">
    <source>
        <dbReference type="Pfam" id="PF01458"/>
    </source>
</evidence>
<keyword evidence="3" id="KW-0732">Signal</keyword>
<evidence type="ECO:0000313" key="6">
    <source>
        <dbReference type="EMBL" id="CEM26868.1"/>
    </source>
</evidence>
<dbReference type="Pfam" id="PF01458">
    <property type="entry name" value="SUFBD_core"/>
    <property type="match status" value="1"/>
</dbReference>
<protein>
    <recommendedName>
        <fullName evidence="7">Fe-S cluster assembly protein SufB</fullName>
    </recommendedName>
</protein>
<dbReference type="PANTHER" id="PTHR30508">
    <property type="entry name" value="FES CLUSTER ASSEMBLY PROTEIN SUF"/>
    <property type="match status" value="1"/>
</dbReference>
<feature type="domain" description="SUF system FeS cluster assembly SufBD N-terminal" evidence="5">
    <location>
        <begin position="215"/>
        <end position="277"/>
    </location>
</feature>
<dbReference type="InterPro" id="IPR045595">
    <property type="entry name" value="SufBD_N"/>
</dbReference>
<dbReference type="NCBIfam" id="TIGR01980">
    <property type="entry name" value="sufB"/>
    <property type="match status" value="1"/>
</dbReference>
<dbReference type="InterPro" id="IPR010231">
    <property type="entry name" value="SUF_FeS_clus_asmbl_SufB"/>
</dbReference>
<dbReference type="Pfam" id="PF19295">
    <property type="entry name" value="SufBD_N"/>
    <property type="match status" value="1"/>
</dbReference>
<feature type="domain" description="SUF system FeS cluster assembly SufBD core" evidence="4">
    <location>
        <begin position="286"/>
        <end position="537"/>
    </location>
</feature>
<dbReference type="PhylomeDB" id="A0A0G4GC98"/>
<reference evidence="6" key="1">
    <citation type="submission" date="2014-11" db="EMBL/GenBank/DDBJ databases">
        <authorList>
            <person name="Otto D Thomas"/>
            <person name="Naeem Raeece"/>
        </authorList>
    </citation>
    <scope>NUCLEOTIDE SEQUENCE</scope>
</reference>
<accession>A0A0G4GC98</accession>